<keyword evidence="2" id="KW-1185">Reference proteome</keyword>
<accession>A0A8X6UBT7</accession>
<gene>
    <name evidence="1" type="ORF">NPIL_114991</name>
</gene>
<evidence type="ECO:0000313" key="1">
    <source>
        <dbReference type="EMBL" id="GFU14470.1"/>
    </source>
</evidence>
<sequence length="76" mass="8678">MAPELTRNAEVFQEEPRTCLMPVPASLQRGFVVIEWATAQPTRILSLLQNMTFAVDQKDCTATYKPFSENMEIGEW</sequence>
<dbReference type="EMBL" id="BMAW01125879">
    <property type="protein sequence ID" value="GFU14470.1"/>
    <property type="molecule type" value="Genomic_DNA"/>
</dbReference>
<reference evidence="1" key="1">
    <citation type="submission" date="2020-08" db="EMBL/GenBank/DDBJ databases">
        <title>Multicomponent nature underlies the extraordinary mechanical properties of spider dragline silk.</title>
        <authorList>
            <person name="Kono N."/>
            <person name="Nakamura H."/>
            <person name="Mori M."/>
            <person name="Yoshida Y."/>
            <person name="Ohtoshi R."/>
            <person name="Malay A.D."/>
            <person name="Moran D.A.P."/>
            <person name="Tomita M."/>
            <person name="Numata K."/>
            <person name="Arakawa K."/>
        </authorList>
    </citation>
    <scope>NUCLEOTIDE SEQUENCE</scope>
</reference>
<protein>
    <submittedName>
        <fullName evidence="1">Uncharacterized protein</fullName>
    </submittedName>
</protein>
<dbReference type="AlphaFoldDB" id="A0A8X6UBT7"/>
<organism evidence="1 2">
    <name type="scientific">Nephila pilipes</name>
    <name type="common">Giant wood spider</name>
    <name type="synonym">Nephila maculata</name>
    <dbReference type="NCBI Taxonomy" id="299642"/>
    <lineage>
        <taxon>Eukaryota</taxon>
        <taxon>Metazoa</taxon>
        <taxon>Ecdysozoa</taxon>
        <taxon>Arthropoda</taxon>
        <taxon>Chelicerata</taxon>
        <taxon>Arachnida</taxon>
        <taxon>Araneae</taxon>
        <taxon>Araneomorphae</taxon>
        <taxon>Entelegynae</taxon>
        <taxon>Araneoidea</taxon>
        <taxon>Nephilidae</taxon>
        <taxon>Nephila</taxon>
    </lineage>
</organism>
<name>A0A8X6UBT7_NEPPI</name>
<proteinExistence type="predicted"/>
<comment type="caution">
    <text evidence="1">The sequence shown here is derived from an EMBL/GenBank/DDBJ whole genome shotgun (WGS) entry which is preliminary data.</text>
</comment>
<evidence type="ECO:0000313" key="2">
    <source>
        <dbReference type="Proteomes" id="UP000887013"/>
    </source>
</evidence>
<dbReference type="Proteomes" id="UP000887013">
    <property type="component" value="Unassembled WGS sequence"/>
</dbReference>